<proteinExistence type="predicted"/>
<evidence type="ECO:0000256" key="1">
    <source>
        <dbReference type="SAM" id="Phobius"/>
    </source>
</evidence>
<evidence type="ECO:0000256" key="2">
    <source>
        <dbReference type="SAM" id="SignalP"/>
    </source>
</evidence>
<keyword evidence="4" id="KW-1185">Reference proteome</keyword>
<feature type="chain" id="PRO_5040792849" description="PEP-CTERM protein-sorting domain-containing protein" evidence="2">
    <location>
        <begin position="20"/>
        <end position="222"/>
    </location>
</feature>
<accession>A0A9X1G0G9</accession>
<organism evidence="3 4">
    <name type="scientific">Roseobacter insulae</name>
    <dbReference type="NCBI Taxonomy" id="2859783"/>
    <lineage>
        <taxon>Bacteria</taxon>
        <taxon>Pseudomonadati</taxon>
        <taxon>Pseudomonadota</taxon>
        <taxon>Alphaproteobacteria</taxon>
        <taxon>Rhodobacterales</taxon>
        <taxon>Roseobacteraceae</taxon>
        <taxon>Roseobacter</taxon>
    </lineage>
</organism>
<reference evidence="3" key="1">
    <citation type="submission" date="2021-07" db="EMBL/GenBank/DDBJ databases">
        <title>Roseobacter insulae sp. nov., isolated from a tidal flat.</title>
        <authorList>
            <person name="Park S."/>
            <person name="Yoon J.-H."/>
        </authorList>
    </citation>
    <scope>NUCLEOTIDE SEQUENCE</scope>
    <source>
        <strain evidence="3">YSTF-M11</strain>
    </source>
</reference>
<evidence type="ECO:0000313" key="4">
    <source>
        <dbReference type="Proteomes" id="UP001138661"/>
    </source>
</evidence>
<protein>
    <recommendedName>
        <fullName evidence="5">PEP-CTERM protein-sorting domain-containing protein</fullName>
    </recommendedName>
</protein>
<evidence type="ECO:0000313" key="3">
    <source>
        <dbReference type="EMBL" id="MBW4710258.1"/>
    </source>
</evidence>
<dbReference type="Proteomes" id="UP001138661">
    <property type="component" value="Unassembled WGS sequence"/>
</dbReference>
<keyword evidence="1" id="KW-0472">Membrane</keyword>
<name>A0A9X1G0G9_9RHOB</name>
<keyword evidence="1" id="KW-0812">Transmembrane</keyword>
<evidence type="ECO:0008006" key="5">
    <source>
        <dbReference type="Google" id="ProtNLM"/>
    </source>
</evidence>
<keyword evidence="1" id="KW-1133">Transmembrane helix</keyword>
<sequence>MTMKAFPIAALLVSLGASVDAKVIGFSAVFTGDNLSELYTADAEICEDVDGGCNIPGFTVPETLRSPLAPFAGLSTGTRLPFRFDLDESSGVECAIGSYFECSGLEGVNEKLDSTGQLVGFEVFDFWGDYDVRVDLAGQSVDFFGAAGSFLPGGCTAEEGAEKGLPEGFCDFFGYEANFEIVADGAVAFAADDVAVVPLNASILFSLFGVTALAAARRVKKT</sequence>
<dbReference type="AlphaFoldDB" id="A0A9X1G0G9"/>
<keyword evidence="2" id="KW-0732">Signal</keyword>
<dbReference type="EMBL" id="JAHXDN010000007">
    <property type="protein sequence ID" value="MBW4710258.1"/>
    <property type="molecule type" value="Genomic_DNA"/>
</dbReference>
<gene>
    <name evidence="3" type="ORF">KX928_20920</name>
</gene>
<comment type="caution">
    <text evidence="3">The sequence shown here is derived from an EMBL/GenBank/DDBJ whole genome shotgun (WGS) entry which is preliminary data.</text>
</comment>
<feature type="signal peptide" evidence="2">
    <location>
        <begin position="1"/>
        <end position="19"/>
    </location>
</feature>
<dbReference type="RefSeq" id="WP_219506602.1">
    <property type="nucleotide sequence ID" value="NZ_JAHXDN010000007.1"/>
</dbReference>
<feature type="transmembrane region" description="Helical" evidence="1">
    <location>
        <begin position="195"/>
        <end position="216"/>
    </location>
</feature>